<dbReference type="EMBL" id="MUZQ01000002">
    <property type="protein sequence ID" value="OWK64459.1"/>
    <property type="molecule type" value="Genomic_DNA"/>
</dbReference>
<name>A0A218VEW5_9PASE</name>
<accession>A0A218VEW5</accession>
<keyword evidence="2" id="KW-1185">Reference proteome</keyword>
<reference evidence="1 2" key="1">
    <citation type="submission" date="2017-05" db="EMBL/GenBank/DDBJ databases">
        <title>Genome of assembly of the Bengalese finch, Lonchura striata domestica.</title>
        <authorList>
            <person name="Colquitt B.M."/>
            <person name="Brainard M.S."/>
        </authorList>
    </citation>
    <scope>NUCLEOTIDE SEQUENCE [LARGE SCALE GENOMIC DNA]</scope>
    <source>
        <strain evidence="1">White83orange57</strain>
    </source>
</reference>
<proteinExistence type="predicted"/>
<dbReference type="Proteomes" id="UP000197619">
    <property type="component" value="Unassembled WGS sequence"/>
</dbReference>
<protein>
    <submittedName>
        <fullName evidence="1">Uncharacterized protein</fullName>
    </submittedName>
</protein>
<comment type="caution">
    <text evidence="1">The sequence shown here is derived from an EMBL/GenBank/DDBJ whole genome shotgun (WGS) entry which is preliminary data.</text>
</comment>
<evidence type="ECO:0000313" key="1">
    <source>
        <dbReference type="EMBL" id="OWK64459.1"/>
    </source>
</evidence>
<sequence length="20" mass="2318">MEILLSHTTETFRSLLLLTV</sequence>
<gene>
    <name evidence="1" type="ORF">RLOC_00002240</name>
</gene>
<dbReference type="AlphaFoldDB" id="A0A218VEW5"/>
<evidence type="ECO:0000313" key="2">
    <source>
        <dbReference type="Proteomes" id="UP000197619"/>
    </source>
</evidence>
<organism evidence="1 2">
    <name type="scientific">Lonchura striata</name>
    <name type="common">white-rumped munia</name>
    <dbReference type="NCBI Taxonomy" id="40157"/>
    <lineage>
        <taxon>Eukaryota</taxon>
        <taxon>Metazoa</taxon>
        <taxon>Chordata</taxon>
        <taxon>Craniata</taxon>
        <taxon>Vertebrata</taxon>
        <taxon>Euteleostomi</taxon>
        <taxon>Archelosauria</taxon>
        <taxon>Archosauria</taxon>
        <taxon>Dinosauria</taxon>
        <taxon>Saurischia</taxon>
        <taxon>Theropoda</taxon>
        <taxon>Coelurosauria</taxon>
        <taxon>Aves</taxon>
        <taxon>Neognathae</taxon>
        <taxon>Neoaves</taxon>
        <taxon>Telluraves</taxon>
        <taxon>Australaves</taxon>
        <taxon>Passeriformes</taxon>
        <taxon>Passeroidea</taxon>
        <taxon>Estrildidae</taxon>
        <taxon>Estrildinae</taxon>
        <taxon>Lonchura</taxon>
    </lineage>
</organism>